<name>A0A381E6A6_9GAMM</name>
<proteinExistence type="predicted"/>
<organism evidence="1 2">
    <name type="scientific">Cardiobacterium valvarum</name>
    <dbReference type="NCBI Taxonomy" id="194702"/>
    <lineage>
        <taxon>Bacteria</taxon>
        <taxon>Pseudomonadati</taxon>
        <taxon>Pseudomonadota</taxon>
        <taxon>Gammaproteobacteria</taxon>
        <taxon>Cardiobacteriales</taxon>
        <taxon>Cardiobacteriaceae</taxon>
        <taxon>Cardiobacterium</taxon>
    </lineage>
</organism>
<gene>
    <name evidence="1" type="ORF">NCTC13294_01164</name>
</gene>
<protein>
    <submittedName>
        <fullName evidence="1">Uncharacterized protein</fullName>
    </submittedName>
</protein>
<reference evidence="1 2" key="1">
    <citation type="submission" date="2018-06" db="EMBL/GenBank/DDBJ databases">
        <authorList>
            <consortium name="Pathogen Informatics"/>
            <person name="Doyle S."/>
        </authorList>
    </citation>
    <scope>NUCLEOTIDE SEQUENCE [LARGE SCALE GENOMIC DNA]</scope>
    <source>
        <strain evidence="1 2">NCTC13294</strain>
    </source>
</reference>
<dbReference type="Proteomes" id="UP000254572">
    <property type="component" value="Unassembled WGS sequence"/>
</dbReference>
<evidence type="ECO:0000313" key="1">
    <source>
        <dbReference type="EMBL" id="SUX22085.1"/>
    </source>
</evidence>
<keyword evidence="2" id="KW-1185">Reference proteome</keyword>
<dbReference type="EMBL" id="UFUW01000001">
    <property type="protein sequence ID" value="SUX22085.1"/>
    <property type="molecule type" value="Genomic_DNA"/>
</dbReference>
<dbReference type="RefSeq" id="WP_218565645.1">
    <property type="nucleotide sequence ID" value="NZ_JBHLZC010000001.1"/>
</dbReference>
<evidence type="ECO:0000313" key="2">
    <source>
        <dbReference type="Proteomes" id="UP000254572"/>
    </source>
</evidence>
<sequence length="87" mass="9522">MFITIFVKKSIVTFVIRRIDIDTFHLLAVARLQELQGLKVVGVNQQAVGGGVKAFAEGGVVGERQFGKQLRLEGGRVERGIDGEVRV</sequence>
<accession>A0A381E6A6</accession>
<dbReference type="AlphaFoldDB" id="A0A381E6A6"/>